<evidence type="ECO:0000256" key="1">
    <source>
        <dbReference type="ARBA" id="ARBA00004429"/>
    </source>
</evidence>
<proteinExistence type="inferred from homology"/>
<feature type="domain" description="Tripartite ATP-independent periplasmic transporters DctQ component" evidence="10">
    <location>
        <begin position="64"/>
        <end position="180"/>
    </location>
</feature>
<sequence>MLRILDRAEEVLIAVLIATATVLIFASVTHRFALGFVADFVRYFRVHDMPEASAMAKSAYLSLRNINLVWAQELTIILFVWMAKFGAAYGVRTGIHVGIDVLINRLDAAKRKFFILFGLSAGALFTGIIAVLGGNFVHHMYYASSISPDLEVPMWIVYLAIPLGSSLMCFRFLQVAVSFARTGELPHHDHGHVDGVDTEDEGIDELGDAYLHSPLTPRDLVEKEKDK</sequence>
<dbReference type="InterPro" id="IPR055348">
    <property type="entry name" value="DctQ"/>
</dbReference>
<dbReference type="InterPro" id="IPR007387">
    <property type="entry name" value="TRAP_DctQ"/>
</dbReference>
<name>A0A1N7QDR1_9RHOB</name>
<dbReference type="Pfam" id="PF04290">
    <property type="entry name" value="DctQ"/>
    <property type="match status" value="1"/>
</dbReference>
<evidence type="ECO:0000256" key="5">
    <source>
        <dbReference type="ARBA" id="ARBA00022692"/>
    </source>
</evidence>
<feature type="transmembrane region" description="Helical" evidence="9">
    <location>
        <begin position="152"/>
        <end position="173"/>
    </location>
</feature>
<protein>
    <recommendedName>
        <fullName evidence="9">TRAP transporter small permease protein</fullName>
    </recommendedName>
</protein>
<dbReference type="OrthoDB" id="9814265at2"/>
<dbReference type="EMBL" id="FTOG01000016">
    <property type="protein sequence ID" value="SIT20934.1"/>
    <property type="molecule type" value="Genomic_DNA"/>
</dbReference>
<keyword evidence="6 9" id="KW-1133">Transmembrane helix</keyword>
<dbReference type="Proteomes" id="UP000186221">
    <property type="component" value="Unassembled WGS sequence"/>
</dbReference>
<dbReference type="STRING" id="453582.SAMN05421580_11639"/>
<dbReference type="GO" id="GO:0015740">
    <property type="term" value="P:C4-dicarboxylate transport"/>
    <property type="evidence" value="ECO:0007669"/>
    <property type="project" value="TreeGrafter"/>
</dbReference>
<keyword evidence="2 9" id="KW-0813">Transport</keyword>
<keyword evidence="5 9" id="KW-0812">Transmembrane</keyword>
<reference evidence="12" key="1">
    <citation type="submission" date="2017-01" db="EMBL/GenBank/DDBJ databases">
        <authorList>
            <person name="Varghese N."/>
            <person name="Submissions S."/>
        </authorList>
    </citation>
    <scope>NUCLEOTIDE SEQUENCE [LARGE SCALE GENOMIC DNA]</scope>
    <source>
        <strain evidence="12">DSM 19945</strain>
    </source>
</reference>
<evidence type="ECO:0000259" key="10">
    <source>
        <dbReference type="Pfam" id="PF04290"/>
    </source>
</evidence>
<evidence type="ECO:0000256" key="8">
    <source>
        <dbReference type="ARBA" id="ARBA00038436"/>
    </source>
</evidence>
<evidence type="ECO:0000313" key="12">
    <source>
        <dbReference type="Proteomes" id="UP000186221"/>
    </source>
</evidence>
<evidence type="ECO:0000256" key="3">
    <source>
        <dbReference type="ARBA" id="ARBA00022475"/>
    </source>
</evidence>
<comment type="subunit">
    <text evidence="9">The complex comprises the extracytoplasmic solute receptor protein and the two transmembrane proteins.</text>
</comment>
<feature type="transmembrane region" description="Helical" evidence="9">
    <location>
        <begin position="113"/>
        <end position="132"/>
    </location>
</feature>
<comment type="subcellular location">
    <subcellularLocation>
        <location evidence="1 9">Cell inner membrane</location>
        <topology evidence="1 9">Multi-pass membrane protein</topology>
    </subcellularLocation>
</comment>
<comment type="function">
    <text evidence="9">Part of the tripartite ATP-independent periplasmic (TRAP) transport system.</text>
</comment>
<evidence type="ECO:0000256" key="7">
    <source>
        <dbReference type="ARBA" id="ARBA00023136"/>
    </source>
</evidence>
<dbReference type="PANTHER" id="PTHR35011">
    <property type="entry name" value="2,3-DIKETO-L-GULONATE TRAP TRANSPORTER SMALL PERMEASE PROTEIN YIAM"/>
    <property type="match status" value="1"/>
</dbReference>
<accession>A0A1N7QDR1</accession>
<evidence type="ECO:0000256" key="2">
    <source>
        <dbReference type="ARBA" id="ARBA00022448"/>
    </source>
</evidence>
<gene>
    <name evidence="11" type="ORF">SAMN05421580_11639</name>
</gene>
<keyword evidence="12" id="KW-1185">Reference proteome</keyword>
<keyword evidence="4 9" id="KW-0997">Cell inner membrane</keyword>
<dbReference type="RefSeq" id="WP_076486384.1">
    <property type="nucleotide sequence ID" value="NZ_FTOG01000016.1"/>
</dbReference>
<dbReference type="PANTHER" id="PTHR35011:SF2">
    <property type="entry name" value="2,3-DIKETO-L-GULONATE TRAP TRANSPORTER SMALL PERMEASE PROTEIN YIAM"/>
    <property type="match status" value="1"/>
</dbReference>
<evidence type="ECO:0000256" key="4">
    <source>
        <dbReference type="ARBA" id="ARBA00022519"/>
    </source>
</evidence>
<evidence type="ECO:0000256" key="6">
    <source>
        <dbReference type="ARBA" id="ARBA00022989"/>
    </source>
</evidence>
<feature type="transmembrane region" description="Helical" evidence="9">
    <location>
        <begin position="12"/>
        <end position="33"/>
    </location>
</feature>
<evidence type="ECO:0000256" key="9">
    <source>
        <dbReference type="RuleBase" id="RU369079"/>
    </source>
</evidence>
<dbReference type="GO" id="GO:0005886">
    <property type="term" value="C:plasma membrane"/>
    <property type="evidence" value="ECO:0007669"/>
    <property type="project" value="UniProtKB-SubCell"/>
</dbReference>
<comment type="similarity">
    <text evidence="8 9">Belongs to the TRAP transporter small permease family.</text>
</comment>
<dbReference type="AlphaFoldDB" id="A0A1N7QDR1"/>
<feature type="transmembrane region" description="Helical" evidence="9">
    <location>
        <begin position="70"/>
        <end position="92"/>
    </location>
</feature>
<evidence type="ECO:0000313" key="11">
    <source>
        <dbReference type="EMBL" id="SIT20934.1"/>
    </source>
</evidence>
<keyword evidence="3" id="KW-1003">Cell membrane</keyword>
<keyword evidence="7 9" id="KW-0472">Membrane</keyword>
<organism evidence="11 12">
    <name type="scientific">Rhodobacter aestuarii</name>
    <dbReference type="NCBI Taxonomy" id="453582"/>
    <lineage>
        <taxon>Bacteria</taxon>
        <taxon>Pseudomonadati</taxon>
        <taxon>Pseudomonadota</taxon>
        <taxon>Alphaproteobacteria</taxon>
        <taxon>Rhodobacterales</taxon>
        <taxon>Rhodobacter group</taxon>
        <taxon>Rhodobacter</taxon>
    </lineage>
</organism>
<dbReference type="GO" id="GO:0022857">
    <property type="term" value="F:transmembrane transporter activity"/>
    <property type="evidence" value="ECO:0007669"/>
    <property type="project" value="UniProtKB-UniRule"/>
</dbReference>